<dbReference type="Pfam" id="PF07331">
    <property type="entry name" value="TctB"/>
    <property type="match status" value="1"/>
</dbReference>
<dbReference type="RefSeq" id="WP_192786061.1">
    <property type="nucleotide sequence ID" value="NZ_JADBEK010000001.1"/>
</dbReference>
<proteinExistence type="predicted"/>
<feature type="transmembrane region" description="Helical" evidence="1">
    <location>
        <begin position="113"/>
        <end position="140"/>
    </location>
</feature>
<dbReference type="Proteomes" id="UP000633509">
    <property type="component" value="Unassembled WGS sequence"/>
</dbReference>
<dbReference type="EMBL" id="JADBEK010000001">
    <property type="protein sequence ID" value="MBE1585293.1"/>
    <property type="molecule type" value="Genomic_DNA"/>
</dbReference>
<accession>A0ABR9LXC0</accession>
<keyword evidence="1" id="KW-0472">Membrane</keyword>
<evidence type="ECO:0000259" key="2">
    <source>
        <dbReference type="Pfam" id="PF07331"/>
    </source>
</evidence>
<dbReference type="InterPro" id="IPR009936">
    <property type="entry name" value="DUF1468"/>
</dbReference>
<feature type="transmembrane region" description="Helical" evidence="1">
    <location>
        <begin position="152"/>
        <end position="170"/>
    </location>
</feature>
<name>A0ABR9LXC0_9ACTN</name>
<feature type="domain" description="DUF1468" evidence="2">
    <location>
        <begin position="46"/>
        <end position="179"/>
    </location>
</feature>
<keyword evidence="4" id="KW-1185">Reference proteome</keyword>
<comment type="caution">
    <text evidence="3">The sequence shown here is derived from an EMBL/GenBank/DDBJ whole genome shotgun (WGS) entry which is preliminary data.</text>
</comment>
<protein>
    <recommendedName>
        <fullName evidence="2">DUF1468 domain-containing protein</fullName>
    </recommendedName>
</protein>
<feature type="transmembrane region" description="Helical" evidence="1">
    <location>
        <begin position="46"/>
        <end position="68"/>
    </location>
</feature>
<keyword evidence="1" id="KW-1133">Transmembrane helix</keyword>
<evidence type="ECO:0000313" key="4">
    <source>
        <dbReference type="Proteomes" id="UP000633509"/>
    </source>
</evidence>
<feature type="transmembrane region" description="Helical" evidence="1">
    <location>
        <begin position="74"/>
        <end position="92"/>
    </location>
</feature>
<gene>
    <name evidence="3" type="ORF">H4W80_003551</name>
</gene>
<organism evidence="3 4">
    <name type="scientific">Nonomuraea angiospora</name>
    <dbReference type="NCBI Taxonomy" id="46172"/>
    <lineage>
        <taxon>Bacteria</taxon>
        <taxon>Bacillati</taxon>
        <taxon>Actinomycetota</taxon>
        <taxon>Actinomycetes</taxon>
        <taxon>Streptosporangiales</taxon>
        <taxon>Streptosporangiaceae</taxon>
        <taxon>Nonomuraea</taxon>
    </lineage>
</organism>
<evidence type="ECO:0000313" key="3">
    <source>
        <dbReference type="EMBL" id="MBE1585293.1"/>
    </source>
</evidence>
<reference evidence="3 4" key="1">
    <citation type="submission" date="2020-10" db="EMBL/GenBank/DDBJ databases">
        <title>Sequencing the genomes of 1000 actinobacteria strains.</title>
        <authorList>
            <person name="Klenk H.-P."/>
        </authorList>
    </citation>
    <scope>NUCLEOTIDE SEQUENCE [LARGE SCALE GENOMIC DNA]</scope>
    <source>
        <strain evidence="3 4">DSM 43173</strain>
    </source>
</reference>
<evidence type="ECO:0000256" key="1">
    <source>
        <dbReference type="SAM" id="Phobius"/>
    </source>
</evidence>
<sequence>MKRLEGGNTPMSHEQAFAEHAPAPAPDDHAAAARASDARLRAGAQVVLVALSFYVAVESLGLGLWTSFGPGPGFFPFVLAIALGLLALAWAAQTRRARAGEGGPAERTDVGHAAAVLGSLVVLAAVMDLAGYQISVFAFLMFHLKWRAGRSWALSLVLSLAGSVGVYHGFDQGLMVQLPPSALPLLAGWGL</sequence>
<keyword evidence="1" id="KW-0812">Transmembrane</keyword>